<name>A0ABV5Q6H2_9ACTN</name>
<gene>
    <name evidence="1" type="ORF">ACFFRN_27565</name>
</gene>
<reference evidence="1 2" key="1">
    <citation type="submission" date="2024-09" db="EMBL/GenBank/DDBJ databases">
        <authorList>
            <person name="Sun Q."/>
            <person name="Mori K."/>
        </authorList>
    </citation>
    <scope>NUCLEOTIDE SEQUENCE [LARGE SCALE GENOMIC DNA]</scope>
    <source>
        <strain evidence="1 2">JCM 3323</strain>
    </source>
</reference>
<sequence length="101" mass="11092">MALLARNPLLIRGRPWDVGGKQFRHPRPVRRGDRPTPERERLLKGLSGQVLEIGAGDGVKVTCYPRAVSEIVLIEDDPFQSSPAVINQVETSGFRTGGSDE</sequence>
<keyword evidence="2" id="KW-1185">Reference proteome</keyword>
<accession>A0ABV5Q6H2</accession>
<evidence type="ECO:0000313" key="1">
    <source>
        <dbReference type="EMBL" id="MFB9530371.1"/>
    </source>
</evidence>
<dbReference type="Proteomes" id="UP001589646">
    <property type="component" value="Unassembled WGS sequence"/>
</dbReference>
<protein>
    <recommendedName>
        <fullName evidence="3">Methyltransferase</fullName>
    </recommendedName>
</protein>
<comment type="caution">
    <text evidence="1">The sequence shown here is derived from an EMBL/GenBank/DDBJ whole genome shotgun (WGS) entry which is preliminary data.</text>
</comment>
<organism evidence="1 2">
    <name type="scientific">Nonomuraea roseola</name>
    <dbReference type="NCBI Taxonomy" id="46179"/>
    <lineage>
        <taxon>Bacteria</taxon>
        <taxon>Bacillati</taxon>
        <taxon>Actinomycetota</taxon>
        <taxon>Actinomycetes</taxon>
        <taxon>Streptosporangiales</taxon>
        <taxon>Streptosporangiaceae</taxon>
        <taxon>Nonomuraea</taxon>
    </lineage>
</organism>
<evidence type="ECO:0000313" key="2">
    <source>
        <dbReference type="Proteomes" id="UP001589646"/>
    </source>
</evidence>
<dbReference type="RefSeq" id="WP_346124726.1">
    <property type="nucleotide sequence ID" value="NZ_BAAAXC010000015.1"/>
</dbReference>
<proteinExistence type="predicted"/>
<evidence type="ECO:0008006" key="3">
    <source>
        <dbReference type="Google" id="ProtNLM"/>
    </source>
</evidence>
<dbReference type="EMBL" id="JBHMCE010000008">
    <property type="protein sequence ID" value="MFB9530371.1"/>
    <property type="molecule type" value="Genomic_DNA"/>
</dbReference>